<keyword evidence="1" id="KW-0597">Phosphoprotein</keyword>
<dbReference type="AlphaFoldDB" id="A0A068UCP6"/>
<protein>
    <recommendedName>
        <fullName evidence="7">SUZ domain-containing protein</fullName>
    </recommendedName>
</protein>
<keyword evidence="2" id="KW-0472">Membrane</keyword>
<organism evidence="5 6">
    <name type="scientific">Coffea canephora</name>
    <name type="common">Robusta coffee</name>
    <dbReference type="NCBI Taxonomy" id="49390"/>
    <lineage>
        <taxon>Eukaryota</taxon>
        <taxon>Viridiplantae</taxon>
        <taxon>Streptophyta</taxon>
        <taxon>Embryophyta</taxon>
        <taxon>Tracheophyta</taxon>
        <taxon>Spermatophyta</taxon>
        <taxon>Magnoliopsida</taxon>
        <taxon>eudicotyledons</taxon>
        <taxon>Gunneridae</taxon>
        <taxon>Pentapetalae</taxon>
        <taxon>asterids</taxon>
        <taxon>lamiids</taxon>
        <taxon>Gentianales</taxon>
        <taxon>Rubiaceae</taxon>
        <taxon>Ixoroideae</taxon>
        <taxon>Gardenieae complex</taxon>
        <taxon>Bertiereae - Coffeeae clade</taxon>
        <taxon>Coffeeae</taxon>
        <taxon>Coffea</taxon>
    </lineage>
</organism>
<feature type="domain" description="SUZ" evidence="4">
    <location>
        <begin position="216"/>
        <end position="286"/>
    </location>
</feature>
<dbReference type="FunCoup" id="A0A068UCP6">
    <property type="interactions" value="568"/>
</dbReference>
<gene>
    <name evidence="5" type="ORF">GSCOC_T00022926001</name>
</gene>
<evidence type="ECO:0000313" key="6">
    <source>
        <dbReference type="Proteomes" id="UP000295252"/>
    </source>
</evidence>
<dbReference type="InParanoid" id="A0A068UCP6"/>
<dbReference type="InterPro" id="IPR024771">
    <property type="entry name" value="SUZ"/>
</dbReference>
<evidence type="ECO:0000259" key="4">
    <source>
        <dbReference type="PROSITE" id="PS51673"/>
    </source>
</evidence>
<keyword evidence="6" id="KW-1185">Reference proteome</keyword>
<dbReference type="InterPro" id="IPR036867">
    <property type="entry name" value="R3H_dom_sf"/>
</dbReference>
<name>A0A068UCP6_COFCA</name>
<evidence type="ECO:0000256" key="1">
    <source>
        <dbReference type="ARBA" id="ARBA00022553"/>
    </source>
</evidence>
<evidence type="ECO:0000256" key="2">
    <source>
        <dbReference type="SAM" id="Phobius"/>
    </source>
</evidence>
<proteinExistence type="predicted"/>
<dbReference type="SMART" id="SM00393">
    <property type="entry name" value="R3H"/>
    <property type="match status" value="1"/>
</dbReference>
<dbReference type="PANTHER" id="PTHR15672">
    <property type="entry name" value="CAMP-REGULATED PHOSPHOPROTEIN 21 RELATED R3H DOMAIN CONTAINING PROTEIN"/>
    <property type="match status" value="1"/>
</dbReference>
<keyword evidence="2" id="KW-1133">Transmembrane helix</keyword>
<dbReference type="PROSITE" id="PS51673">
    <property type="entry name" value="SUZ"/>
    <property type="match status" value="1"/>
</dbReference>
<dbReference type="InterPro" id="IPR051937">
    <property type="entry name" value="R3H_domain_containing"/>
</dbReference>
<dbReference type="PANTHER" id="PTHR15672:SF15">
    <property type="entry name" value="SINGLE-STRANDED NUCLEIC ACID BINDING R3H PROTEIN"/>
    <property type="match status" value="1"/>
</dbReference>
<evidence type="ECO:0000259" key="3">
    <source>
        <dbReference type="PROSITE" id="PS51061"/>
    </source>
</evidence>
<dbReference type="SUPFAM" id="SSF82708">
    <property type="entry name" value="R3H domain"/>
    <property type="match status" value="1"/>
</dbReference>
<dbReference type="Gramene" id="CDP06226">
    <property type="protein sequence ID" value="CDP06226"/>
    <property type="gene ID" value="GSCOC_T00022926001"/>
</dbReference>
<dbReference type="Pfam" id="PF01424">
    <property type="entry name" value="R3H"/>
    <property type="match status" value="1"/>
</dbReference>
<sequence>MHYTYNYIYRCILTDQVHIGFGFNKGFLIFILSLALSFSSFDAHQRAQSLFFLTPFYRRLPLLRPFRRPVKEFYLRERGASLAMDSNSSSLSSPPPAAADVAAGAQNGVVLVQKEKDKEAAAAPASAYLSMVDPFLVEALQNPRHRLTILRMELDIQKFLQNGDLQQFEFQHFPTSYLRLAAHRVAQHYGLLTMVKDNLVDGQGTRILVRKQAESKFPAVCLSDVPAKLSENDKNEQIKIVIRSRPTKASSNDSGEFGLKRSPVRTVEERKEEYDRARARIFSSQSSSESDDILTQVSSDGKNLCLGVEDNENLKNSVADFEKSFISREYSASSRVAIFRDREKDRTDPDYDRSYERYVKNVPMNQSFTLSPYVQKFQHPYVQYDSAFPQLGQMPGTQAPLSYTNPVMSPFCAMGLNQTSRDAVYMQWPSQSMMYAQSYDQFRHAVFQAPFCQQPLSFDYSQNY</sequence>
<dbReference type="Gene3D" id="3.30.1370.50">
    <property type="entry name" value="R3H-like domain"/>
    <property type="match status" value="1"/>
</dbReference>
<dbReference type="InterPro" id="IPR001374">
    <property type="entry name" value="R3H_dom"/>
</dbReference>
<dbReference type="Proteomes" id="UP000295252">
    <property type="component" value="Chromosome VIII"/>
</dbReference>
<dbReference type="PhylomeDB" id="A0A068UCP6"/>
<keyword evidence="2" id="KW-0812">Transmembrane</keyword>
<evidence type="ECO:0000313" key="5">
    <source>
        <dbReference type="EMBL" id="CDP06226.1"/>
    </source>
</evidence>
<dbReference type="OMA" id="QWPNAAM"/>
<dbReference type="STRING" id="49390.A0A068UCP6"/>
<dbReference type="Pfam" id="PF12752">
    <property type="entry name" value="SUZ"/>
    <property type="match status" value="1"/>
</dbReference>
<feature type="transmembrane region" description="Helical" evidence="2">
    <location>
        <begin position="21"/>
        <end position="41"/>
    </location>
</feature>
<dbReference type="OrthoDB" id="278430at2759"/>
<dbReference type="GO" id="GO:0003676">
    <property type="term" value="F:nucleic acid binding"/>
    <property type="evidence" value="ECO:0007669"/>
    <property type="project" value="UniProtKB-UniRule"/>
</dbReference>
<accession>A0A068UCP6</accession>
<reference evidence="6" key="1">
    <citation type="journal article" date="2014" name="Science">
        <title>The coffee genome provides insight into the convergent evolution of caffeine biosynthesis.</title>
        <authorList>
            <person name="Denoeud F."/>
            <person name="Carretero-Paulet L."/>
            <person name="Dereeper A."/>
            <person name="Droc G."/>
            <person name="Guyot R."/>
            <person name="Pietrella M."/>
            <person name="Zheng C."/>
            <person name="Alberti A."/>
            <person name="Anthony F."/>
            <person name="Aprea G."/>
            <person name="Aury J.M."/>
            <person name="Bento P."/>
            <person name="Bernard M."/>
            <person name="Bocs S."/>
            <person name="Campa C."/>
            <person name="Cenci A."/>
            <person name="Combes M.C."/>
            <person name="Crouzillat D."/>
            <person name="Da Silva C."/>
            <person name="Daddiego L."/>
            <person name="De Bellis F."/>
            <person name="Dussert S."/>
            <person name="Garsmeur O."/>
            <person name="Gayraud T."/>
            <person name="Guignon V."/>
            <person name="Jahn K."/>
            <person name="Jamilloux V."/>
            <person name="Joet T."/>
            <person name="Labadie K."/>
            <person name="Lan T."/>
            <person name="Leclercq J."/>
            <person name="Lepelley M."/>
            <person name="Leroy T."/>
            <person name="Li L.T."/>
            <person name="Librado P."/>
            <person name="Lopez L."/>
            <person name="Munoz A."/>
            <person name="Noel B."/>
            <person name="Pallavicini A."/>
            <person name="Perrotta G."/>
            <person name="Poncet V."/>
            <person name="Pot D."/>
            <person name="Priyono X."/>
            <person name="Rigoreau M."/>
            <person name="Rouard M."/>
            <person name="Rozas J."/>
            <person name="Tranchant-Dubreuil C."/>
            <person name="VanBuren R."/>
            <person name="Zhang Q."/>
            <person name="Andrade A.C."/>
            <person name="Argout X."/>
            <person name="Bertrand B."/>
            <person name="de Kochko A."/>
            <person name="Graziosi G."/>
            <person name="Henry R.J."/>
            <person name="Jayarama X."/>
            <person name="Ming R."/>
            <person name="Nagai C."/>
            <person name="Rounsley S."/>
            <person name="Sankoff D."/>
            <person name="Giuliano G."/>
            <person name="Albert V.A."/>
            <person name="Wincker P."/>
            <person name="Lashermes P."/>
        </authorList>
    </citation>
    <scope>NUCLEOTIDE SEQUENCE [LARGE SCALE GENOMIC DNA]</scope>
    <source>
        <strain evidence="6">cv. DH200-94</strain>
    </source>
</reference>
<dbReference type="EMBL" id="HG739104">
    <property type="protein sequence ID" value="CDP06226.1"/>
    <property type="molecule type" value="Genomic_DNA"/>
</dbReference>
<evidence type="ECO:0008006" key="7">
    <source>
        <dbReference type="Google" id="ProtNLM"/>
    </source>
</evidence>
<feature type="domain" description="R3H" evidence="3">
    <location>
        <begin position="146"/>
        <end position="213"/>
    </location>
</feature>
<dbReference type="PROSITE" id="PS51061">
    <property type="entry name" value="R3H"/>
    <property type="match status" value="1"/>
</dbReference>
<dbReference type="CDD" id="cd02642">
    <property type="entry name" value="R3H_encore_like"/>
    <property type="match status" value="1"/>
</dbReference>